<dbReference type="GO" id="GO:0016757">
    <property type="term" value="F:glycosyltransferase activity"/>
    <property type="evidence" value="ECO:0007669"/>
    <property type="project" value="InterPro"/>
</dbReference>
<sequence length="429" mass="49618">MKIIHYSLGFPPERTGGLVQYVFNLAKEQLNLGHDVTIMYPGKISFFRKQISLKVIERNNIRSVELVNSLPLPLIGNIGNPADFMLPSNRIIFEKFLRKENPDVIHVHTLMGLYAEFISVAKQLNIKLVFTTHDYFGISPNPKFYLGGHDFAEDDKHDIWNYVSNEGSPTIRHKLLQTRIYPQTRSILKKIRPNKFLNLRNPIDYVASAGMLKENTGYLLLRNYYLNMLKSFDVLHFNSYVSMRVYGKYLKLKNFDFEVLHVTSRNIEQVKVSRKKLKKIKTIAFIGPYTVEKGFDQFLKFASEHYNMYTFVAMGDNRKIPDKYTVKNLGKFNSSELNQFIADVDLVIIPSVWHETFGLVGLESLSRNIKTISSNKTGFSDLLSNDFIFNDLADVNIYDIENAELTVPKIDNMAQHTVKIINMYKIRKS</sequence>
<keyword evidence="6" id="KW-1185">Reference proteome</keyword>
<dbReference type="AlphaFoldDB" id="A0AAN2QU04"/>
<keyword evidence="3" id="KW-0808">Transferase</keyword>
<evidence type="ECO:0000259" key="1">
    <source>
        <dbReference type="Pfam" id="PF00534"/>
    </source>
</evidence>
<dbReference type="Pfam" id="PF13439">
    <property type="entry name" value="Glyco_transf_4"/>
    <property type="match status" value="1"/>
</dbReference>
<dbReference type="Proteomes" id="UP000198868">
    <property type="component" value="Unassembled WGS sequence"/>
</dbReference>
<organism evidence="3 5">
    <name type="scientific">Leuconostoc inhae</name>
    <dbReference type="NCBI Taxonomy" id="178001"/>
    <lineage>
        <taxon>Bacteria</taxon>
        <taxon>Bacillati</taxon>
        <taxon>Bacillota</taxon>
        <taxon>Bacilli</taxon>
        <taxon>Lactobacillales</taxon>
        <taxon>Lactobacillaceae</taxon>
        <taxon>Leuconostoc</taxon>
    </lineage>
</organism>
<feature type="domain" description="Glycosyl transferase family 1" evidence="1">
    <location>
        <begin position="273"/>
        <end position="387"/>
    </location>
</feature>
<evidence type="ECO:0000313" key="6">
    <source>
        <dbReference type="Proteomes" id="UP000199047"/>
    </source>
</evidence>
<dbReference type="EMBL" id="FBTU01000007">
    <property type="protein sequence ID" value="CUW06491.1"/>
    <property type="molecule type" value="Genomic_DNA"/>
</dbReference>
<feature type="domain" description="Glycosyltransferase subfamily 4-like N-terminal" evidence="2">
    <location>
        <begin position="16"/>
        <end position="142"/>
    </location>
</feature>
<evidence type="ECO:0000313" key="5">
    <source>
        <dbReference type="Proteomes" id="UP000198868"/>
    </source>
</evidence>
<dbReference type="PANTHER" id="PTHR45947">
    <property type="entry name" value="SULFOQUINOVOSYL TRANSFERASE SQD2"/>
    <property type="match status" value="1"/>
</dbReference>
<dbReference type="InterPro" id="IPR050194">
    <property type="entry name" value="Glycosyltransferase_grp1"/>
</dbReference>
<dbReference type="Gene3D" id="3.40.50.2000">
    <property type="entry name" value="Glycogen Phosphorylase B"/>
    <property type="match status" value="2"/>
</dbReference>
<dbReference type="PANTHER" id="PTHR45947:SF13">
    <property type="entry name" value="TRANSFERASE"/>
    <property type="match status" value="1"/>
</dbReference>
<evidence type="ECO:0000313" key="3">
    <source>
        <dbReference type="EMBL" id="CUW06491.1"/>
    </source>
</evidence>
<protein>
    <submittedName>
        <fullName evidence="3">Glycosyl transferase, group 1</fullName>
    </submittedName>
</protein>
<dbReference type="EMBL" id="FBTB01000010">
    <property type="protein sequence ID" value="CUW07860.1"/>
    <property type="molecule type" value="Genomic_DNA"/>
</dbReference>
<gene>
    <name evidence="4" type="ORF">KSL4_1344</name>
    <name evidence="3" type="ORF">PL111_1906</name>
</gene>
<comment type="caution">
    <text evidence="3">The sequence shown here is derived from an EMBL/GenBank/DDBJ whole genome shotgun (WGS) entry which is preliminary data.</text>
</comment>
<dbReference type="Proteomes" id="UP000199047">
    <property type="component" value="Unassembled WGS sequence"/>
</dbReference>
<dbReference type="Pfam" id="PF00534">
    <property type="entry name" value="Glycos_transf_1"/>
    <property type="match status" value="1"/>
</dbReference>
<dbReference type="InterPro" id="IPR028098">
    <property type="entry name" value="Glyco_trans_4-like_N"/>
</dbReference>
<dbReference type="SUPFAM" id="SSF53756">
    <property type="entry name" value="UDP-Glycosyltransferase/glycogen phosphorylase"/>
    <property type="match status" value="1"/>
</dbReference>
<proteinExistence type="predicted"/>
<accession>A0AAN2QU04</accession>
<dbReference type="InterPro" id="IPR001296">
    <property type="entry name" value="Glyco_trans_1"/>
</dbReference>
<evidence type="ECO:0000259" key="2">
    <source>
        <dbReference type="Pfam" id="PF13439"/>
    </source>
</evidence>
<evidence type="ECO:0000313" key="4">
    <source>
        <dbReference type="EMBL" id="CUW07860.1"/>
    </source>
</evidence>
<reference evidence="5 6" key="1">
    <citation type="submission" date="2015-12" db="EMBL/GenBank/DDBJ databases">
        <authorList>
            <person name="Andreevskaya M."/>
        </authorList>
    </citation>
    <scope>NUCLEOTIDE SEQUENCE [LARGE SCALE GENOMIC DNA]</scope>
    <source>
        <strain evidence="4 6">KSL4-2</strain>
        <strain evidence="3 5">PL111</strain>
    </source>
</reference>
<name>A0AAN2QU04_9LACO</name>